<dbReference type="AlphaFoldDB" id="A0A3B0YAK9"/>
<dbReference type="InterPro" id="IPR029033">
    <property type="entry name" value="His_PPase_superfam"/>
</dbReference>
<evidence type="ECO:0000313" key="1">
    <source>
        <dbReference type="EMBL" id="VAW71239.1"/>
    </source>
</evidence>
<evidence type="ECO:0008006" key="2">
    <source>
        <dbReference type="Google" id="ProtNLM"/>
    </source>
</evidence>
<name>A0A3B0YAK9_9ZZZZ</name>
<reference evidence="1" key="1">
    <citation type="submission" date="2018-06" db="EMBL/GenBank/DDBJ databases">
        <authorList>
            <person name="Zhirakovskaya E."/>
        </authorList>
    </citation>
    <scope>NUCLEOTIDE SEQUENCE</scope>
</reference>
<dbReference type="InterPro" id="IPR013078">
    <property type="entry name" value="His_Pase_superF_clade-1"/>
</dbReference>
<proteinExistence type="predicted"/>
<dbReference type="Pfam" id="PF00300">
    <property type="entry name" value="His_Phos_1"/>
    <property type="match status" value="1"/>
</dbReference>
<dbReference type="SUPFAM" id="SSF53254">
    <property type="entry name" value="Phosphoglycerate mutase-like"/>
    <property type="match status" value="1"/>
</dbReference>
<dbReference type="PANTHER" id="PTHR47623">
    <property type="entry name" value="OS09G0287300 PROTEIN"/>
    <property type="match status" value="1"/>
</dbReference>
<dbReference type="CDD" id="cd07067">
    <property type="entry name" value="HP_PGM_like"/>
    <property type="match status" value="1"/>
</dbReference>
<organism evidence="1">
    <name type="scientific">hydrothermal vent metagenome</name>
    <dbReference type="NCBI Taxonomy" id="652676"/>
    <lineage>
        <taxon>unclassified sequences</taxon>
        <taxon>metagenomes</taxon>
        <taxon>ecological metagenomes</taxon>
    </lineage>
</organism>
<sequence>MKTLLLARHAKSDWNQPSGSDFERVLNARGEADVALMAAHLQKNEYAPEQIISSDAARALATASEYNAALNPQKGLIENHHLYNASLQDILQVIKNIPEANNTVMLVGHNPGMSEALNYFLPSKAPDMQTCSVGILRFDIVQWSESAAGSGELLAFECPKNL</sequence>
<dbReference type="Gene3D" id="3.40.50.1240">
    <property type="entry name" value="Phosphoglycerate mutase-like"/>
    <property type="match status" value="1"/>
</dbReference>
<protein>
    <recommendedName>
        <fullName evidence="2">Phosphohistidine phosphatase SixA</fullName>
    </recommendedName>
</protein>
<gene>
    <name evidence="1" type="ORF">MNBD_GAMMA10-339</name>
</gene>
<accession>A0A3B0YAK9</accession>
<dbReference type="EMBL" id="UOFJ01000582">
    <property type="protein sequence ID" value="VAW71239.1"/>
    <property type="molecule type" value="Genomic_DNA"/>
</dbReference>
<dbReference type="PANTHER" id="PTHR47623:SF1">
    <property type="entry name" value="OS09G0287300 PROTEIN"/>
    <property type="match status" value="1"/>
</dbReference>